<keyword evidence="9" id="KW-0418">Kinase</keyword>
<protein>
    <recommendedName>
        <fullName evidence="3">non-specific serine/threonine protein kinase</fullName>
        <ecNumber evidence="3">2.7.11.1</ecNumber>
    </recommendedName>
</protein>
<dbReference type="InterPro" id="IPR017441">
    <property type="entry name" value="Protein_kinase_ATP_BS"/>
</dbReference>
<name>A0A8C4QRH8_EPTBU</name>
<keyword evidence="18" id="KW-1185">Reference proteome</keyword>
<dbReference type="InterPro" id="IPR000719">
    <property type="entry name" value="Prot_kinase_dom"/>
</dbReference>
<keyword evidence="6" id="KW-0808">Transferase</keyword>
<dbReference type="Pfam" id="PF00069">
    <property type="entry name" value="Pkinase"/>
    <property type="match status" value="1"/>
</dbReference>
<evidence type="ECO:0000256" key="5">
    <source>
        <dbReference type="ARBA" id="ARBA00022553"/>
    </source>
</evidence>
<dbReference type="InterPro" id="IPR015940">
    <property type="entry name" value="UBA"/>
</dbReference>
<dbReference type="Gene3D" id="1.10.510.10">
    <property type="entry name" value="Transferase(Phosphotransferase) domain 1"/>
    <property type="match status" value="1"/>
</dbReference>
<feature type="domain" description="Protein kinase" evidence="15">
    <location>
        <begin position="40"/>
        <end position="291"/>
    </location>
</feature>
<dbReference type="OMA" id="TYLNMRL"/>
<dbReference type="PROSITE" id="PS50030">
    <property type="entry name" value="UBA"/>
    <property type="match status" value="1"/>
</dbReference>
<proteinExistence type="inferred from homology"/>
<keyword evidence="11" id="KW-0460">Magnesium</keyword>
<dbReference type="PANTHER" id="PTHR24346:SF42">
    <property type="entry name" value="SERINE_THREONINE-PROTEIN KINASE SIK3"/>
    <property type="match status" value="1"/>
</dbReference>
<dbReference type="GO" id="GO:0005524">
    <property type="term" value="F:ATP binding"/>
    <property type="evidence" value="ECO:0007669"/>
    <property type="project" value="UniProtKB-UniRule"/>
</dbReference>
<evidence type="ECO:0000256" key="4">
    <source>
        <dbReference type="ARBA" id="ARBA00022527"/>
    </source>
</evidence>
<dbReference type="PROSITE" id="PS50011">
    <property type="entry name" value="PROTEIN_KINASE_DOM"/>
    <property type="match status" value="1"/>
</dbReference>
<dbReference type="SUPFAM" id="SSF56112">
    <property type="entry name" value="Protein kinase-like (PK-like)"/>
    <property type="match status" value="1"/>
</dbReference>
<keyword evidence="10 14" id="KW-0067">ATP-binding</keyword>
<keyword evidence="8 14" id="KW-0547">Nucleotide-binding</keyword>
<comment type="catalytic activity">
    <reaction evidence="12">
        <text>L-threonyl-[protein] + ATP = O-phospho-L-threonyl-[protein] + ADP + H(+)</text>
        <dbReference type="Rhea" id="RHEA:46608"/>
        <dbReference type="Rhea" id="RHEA-COMP:11060"/>
        <dbReference type="Rhea" id="RHEA-COMP:11605"/>
        <dbReference type="ChEBI" id="CHEBI:15378"/>
        <dbReference type="ChEBI" id="CHEBI:30013"/>
        <dbReference type="ChEBI" id="CHEBI:30616"/>
        <dbReference type="ChEBI" id="CHEBI:61977"/>
        <dbReference type="ChEBI" id="CHEBI:456216"/>
        <dbReference type="EC" id="2.7.11.1"/>
    </reaction>
</comment>
<keyword evidence="4" id="KW-0723">Serine/threonine-protein kinase</keyword>
<dbReference type="GO" id="GO:0050321">
    <property type="term" value="F:tau-protein kinase activity"/>
    <property type="evidence" value="ECO:0007669"/>
    <property type="project" value="TreeGrafter"/>
</dbReference>
<dbReference type="InterPro" id="IPR011009">
    <property type="entry name" value="Kinase-like_dom_sf"/>
</dbReference>
<evidence type="ECO:0000256" key="7">
    <source>
        <dbReference type="ARBA" id="ARBA00022723"/>
    </source>
</evidence>
<feature type="binding site" evidence="14">
    <location>
        <position position="69"/>
    </location>
    <ligand>
        <name>ATP</name>
        <dbReference type="ChEBI" id="CHEBI:30616"/>
    </ligand>
</feature>
<evidence type="ECO:0000256" key="9">
    <source>
        <dbReference type="ARBA" id="ARBA00022777"/>
    </source>
</evidence>
<evidence type="ECO:0000256" key="2">
    <source>
        <dbReference type="ARBA" id="ARBA00006234"/>
    </source>
</evidence>
<sequence>MTAMAQAAVIRTETEKLKSTITETSPKLPASRMPLRVGCYSMDKTIGKGNFAVVKLATHVPTGWKVAIKIIDKRRLDEENLKKIFREVQIMKMLKHPHIIQLYQVMETERMIYLVTEYASGGEIFDHLVAHGKMSEHEARGKFRQIVAAVAFCHALHIVHRDLKAENLLLDSSLNIKIADFGFSNRFIPGQQLKTWCGSPPYAAPELFEGRAYEGPQVDIWSLGVVLYVLVCGALPFDGSTLQNLRARVLSGKFRIPYFMSTECEHLIRHMLVLEPSKRFTMNQICKHKWLKGGEADEEFDKFLLRRDVTSVEPEREELDERVLLYMEEMGFDHERTKQSLQKHLYDHLSAIYFLLCEKRKRQELPRIQSYHTKQLPLFAGGLQPGLSTEQAGGPMNLTVPQLQLTGPDNQTLQTDVLVCESDEGDEPSPEALSRYLSMRRHTVGVPRPDGEGVESNGLQPSFPLPLPLLSFPQATTGPSLSLGPSNVPLDYKVCDLEDRCVDCIAAMFIILQIVPVAFEPTFIESMMN</sequence>
<evidence type="ECO:0000256" key="11">
    <source>
        <dbReference type="ARBA" id="ARBA00022842"/>
    </source>
</evidence>
<evidence type="ECO:0000256" key="8">
    <source>
        <dbReference type="ARBA" id="ARBA00022741"/>
    </source>
</evidence>
<dbReference type="FunFam" id="1.10.510.10:FF:000156">
    <property type="entry name" value="Serine/threonine-protein kinase SIK3 homolog"/>
    <property type="match status" value="1"/>
</dbReference>
<dbReference type="Pfam" id="PF23312">
    <property type="entry name" value="UBA_SIK3"/>
    <property type="match status" value="1"/>
</dbReference>
<dbReference type="SMART" id="SM00220">
    <property type="entry name" value="S_TKc"/>
    <property type="match status" value="1"/>
</dbReference>
<dbReference type="GO" id="GO:0005737">
    <property type="term" value="C:cytoplasm"/>
    <property type="evidence" value="ECO:0007669"/>
    <property type="project" value="TreeGrafter"/>
</dbReference>
<dbReference type="GeneTree" id="ENSGT00940000157259"/>
<evidence type="ECO:0000256" key="3">
    <source>
        <dbReference type="ARBA" id="ARBA00012513"/>
    </source>
</evidence>
<feature type="domain" description="UBA" evidence="16">
    <location>
        <begin position="318"/>
        <end position="358"/>
    </location>
</feature>
<dbReference type="Ensembl" id="ENSEBUT00000018920.1">
    <property type="protein sequence ID" value="ENSEBUP00000018345.1"/>
    <property type="gene ID" value="ENSEBUG00000011407.1"/>
</dbReference>
<evidence type="ECO:0000256" key="13">
    <source>
        <dbReference type="ARBA" id="ARBA00048679"/>
    </source>
</evidence>
<evidence type="ECO:0000313" key="17">
    <source>
        <dbReference type="Ensembl" id="ENSEBUP00000018345.1"/>
    </source>
</evidence>
<evidence type="ECO:0000256" key="6">
    <source>
        <dbReference type="ARBA" id="ARBA00022679"/>
    </source>
</evidence>
<dbReference type="PROSITE" id="PS00107">
    <property type="entry name" value="PROTEIN_KINASE_ATP"/>
    <property type="match status" value="1"/>
</dbReference>
<organism evidence="17 18">
    <name type="scientific">Eptatretus burgeri</name>
    <name type="common">Inshore hagfish</name>
    <dbReference type="NCBI Taxonomy" id="7764"/>
    <lineage>
        <taxon>Eukaryota</taxon>
        <taxon>Metazoa</taxon>
        <taxon>Chordata</taxon>
        <taxon>Craniata</taxon>
        <taxon>Vertebrata</taxon>
        <taxon>Cyclostomata</taxon>
        <taxon>Myxini</taxon>
        <taxon>Myxiniformes</taxon>
        <taxon>Myxinidae</taxon>
        <taxon>Eptatretinae</taxon>
        <taxon>Eptatretus</taxon>
    </lineage>
</organism>
<dbReference type="GO" id="GO:0046872">
    <property type="term" value="F:metal ion binding"/>
    <property type="evidence" value="ECO:0007669"/>
    <property type="project" value="UniProtKB-KW"/>
</dbReference>
<evidence type="ECO:0000259" key="15">
    <source>
        <dbReference type="PROSITE" id="PS50011"/>
    </source>
</evidence>
<evidence type="ECO:0000256" key="1">
    <source>
        <dbReference type="ARBA" id="ARBA00001946"/>
    </source>
</evidence>
<dbReference type="InterPro" id="IPR057380">
    <property type="entry name" value="UBA_SIK1/2/3"/>
</dbReference>
<keyword evidence="7" id="KW-0479">Metal-binding</keyword>
<comment type="catalytic activity">
    <reaction evidence="13">
        <text>L-seryl-[protein] + ATP = O-phospho-L-seryl-[protein] + ADP + H(+)</text>
        <dbReference type="Rhea" id="RHEA:17989"/>
        <dbReference type="Rhea" id="RHEA-COMP:9863"/>
        <dbReference type="Rhea" id="RHEA-COMP:11604"/>
        <dbReference type="ChEBI" id="CHEBI:15378"/>
        <dbReference type="ChEBI" id="CHEBI:29999"/>
        <dbReference type="ChEBI" id="CHEBI:30616"/>
        <dbReference type="ChEBI" id="CHEBI:83421"/>
        <dbReference type="ChEBI" id="CHEBI:456216"/>
        <dbReference type="EC" id="2.7.11.1"/>
    </reaction>
</comment>
<evidence type="ECO:0000256" key="14">
    <source>
        <dbReference type="PROSITE-ProRule" id="PRU10141"/>
    </source>
</evidence>
<evidence type="ECO:0000313" key="18">
    <source>
        <dbReference type="Proteomes" id="UP000694388"/>
    </source>
</evidence>
<dbReference type="Proteomes" id="UP000694388">
    <property type="component" value="Unplaced"/>
</dbReference>
<dbReference type="PANTHER" id="PTHR24346">
    <property type="entry name" value="MAP/MICROTUBULE AFFINITY-REGULATING KINASE"/>
    <property type="match status" value="1"/>
</dbReference>
<dbReference type="GO" id="GO:0000226">
    <property type="term" value="P:microtubule cytoskeleton organization"/>
    <property type="evidence" value="ECO:0007669"/>
    <property type="project" value="TreeGrafter"/>
</dbReference>
<evidence type="ECO:0000256" key="12">
    <source>
        <dbReference type="ARBA" id="ARBA00047899"/>
    </source>
</evidence>
<dbReference type="FunFam" id="3.30.200.20:FF:000003">
    <property type="entry name" value="Non-specific serine/threonine protein kinase"/>
    <property type="match status" value="1"/>
</dbReference>
<dbReference type="EC" id="2.7.11.1" evidence="3"/>
<dbReference type="PROSITE" id="PS00108">
    <property type="entry name" value="PROTEIN_KINASE_ST"/>
    <property type="match status" value="1"/>
</dbReference>
<dbReference type="InterPro" id="IPR008271">
    <property type="entry name" value="Ser/Thr_kinase_AS"/>
</dbReference>
<accession>A0A8C4QRH8</accession>
<dbReference type="AlphaFoldDB" id="A0A8C4QRH8"/>
<keyword evidence="5" id="KW-0597">Phosphoprotein</keyword>
<dbReference type="GO" id="GO:0035556">
    <property type="term" value="P:intracellular signal transduction"/>
    <property type="evidence" value="ECO:0007669"/>
    <property type="project" value="TreeGrafter"/>
</dbReference>
<reference evidence="17" key="1">
    <citation type="submission" date="2025-08" db="UniProtKB">
        <authorList>
            <consortium name="Ensembl"/>
        </authorList>
    </citation>
    <scope>IDENTIFICATION</scope>
</reference>
<comment type="cofactor">
    <cofactor evidence="1">
        <name>Mg(2+)</name>
        <dbReference type="ChEBI" id="CHEBI:18420"/>
    </cofactor>
</comment>
<evidence type="ECO:0000256" key="10">
    <source>
        <dbReference type="ARBA" id="ARBA00022840"/>
    </source>
</evidence>
<reference evidence="17" key="2">
    <citation type="submission" date="2025-09" db="UniProtKB">
        <authorList>
            <consortium name="Ensembl"/>
        </authorList>
    </citation>
    <scope>IDENTIFICATION</scope>
</reference>
<evidence type="ECO:0000259" key="16">
    <source>
        <dbReference type="PROSITE" id="PS50030"/>
    </source>
</evidence>
<comment type="similarity">
    <text evidence="2">Belongs to the protein kinase superfamily. CAMK Ser/Thr protein kinase family. SNF1 subfamily.</text>
</comment>